<accession>A0A815NEJ9</accession>
<keyword evidence="5" id="KW-0325">Glycoprotein</keyword>
<dbReference type="SMART" id="SM00181">
    <property type="entry name" value="EGF"/>
    <property type="match status" value="2"/>
</dbReference>
<evidence type="ECO:0000256" key="3">
    <source>
        <dbReference type="ARBA" id="ARBA00022737"/>
    </source>
</evidence>
<keyword evidence="3" id="KW-0677">Repeat</keyword>
<comment type="caution">
    <text evidence="6">Lacks conserved residue(s) required for the propagation of feature annotation.</text>
</comment>
<feature type="region of interest" description="Disordered" evidence="7">
    <location>
        <begin position="104"/>
        <end position="123"/>
    </location>
</feature>
<dbReference type="FunFam" id="2.10.25.10:FF:000012">
    <property type="entry name" value="Delta-like protein"/>
    <property type="match status" value="1"/>
</dbReference>
<gene>
    <name evidence="10" type="ORF">EDS130_LOCUS20142</name>
    <name evidence="11" type="ORF">XAT740_LOCUS36019</name>
</gene>
<dbReference type="CDD" id="cd00054">
    <property type="entry name" value="EGF_CA"/>
    <property type="match status" value="2"/>
</dbReference>
<dbReference type="Proteomes" id="UP000663852">
    <property type="component" value="Unassembled WGS sequence"/>
</dbReference>
<evidence type="ECO:0000313" key="12">
    <source>
        <dbReference type="Proteomes" id="UP000663828"/>
    </source>
</evidence>
<feature type="domain" description="EGF-like" evidence="9">
    <location>
        <begin position="128"/>
        <end position="166"/>
    </location>
</feature>
<dbReference type="Gene3D" id="2.10.25.10">
    <property type="entry name" value="Laminin"/>
    <property type="match status" value="2"/>
</dbReference>
<keyword evidence="2 8" id="KW-0732">Signal</keyword>
<evidence type="ECO:0000259" key="9">
    <source>
        <dbReference type="PROSITE" id="PS50026"/>
    </source>
</evidence>
<dbReference type="SUPFAM" id="SSF57196">
    <property type="entry name" value="EGF/Laminin"/>
    <property type="match status" value="2"/>
</dbReference>
<evidence type="ECO:0000313" key="10">
    <source>
        <dbReference type="EMBL" id="CAF1104083.1"/>
    </source>
</evidence>
<evidence type="ECO:0000256" key="1">
    <source>
        <dbReference type="ARBA" id="ARBA00022536"/>
    </source>
</evidence>
<dbReference type="PANTHER" id="PTHR12916">
    <property type="entry name" value="CYTOCHROME C OXIDASE POLYPEPTIDE VIC-2"/>
    <property type="match status" value="1"/>
</dbReference>
<feature type="disulfide bond" evidence="6">
    <location>
        <begin position="156"/>
        <end position="165"/>
    </location>
</feature>
<proteinExistence type="predicted"/>
<evidence type="ECO:0000256" key="7">
    <source>
        <dbReference type="SAM" id="MobiDB-lite"/>
    </source>
</evidence>
<dbReference type="InterPro" id="IPR000742">
    <property type="entry name" value="EGF"/>
</dbReference>
<dbReference type="OrthoDB" id="10045365at2759"/>
<dbReference type="EMBL" id="CAJNOJ010000098">
    <property type="protein sequence ID" value="CAF1104083.1"/>
    <property type="molecule type" value="Genomic_DNA"/>
</dbReference>
<evidence type="ECO:0000256" key="2">
    <source>
        <dbReference type="ARBA" id="ARBA00022729"/>
    </source>
</evidence>
<dbReference type="InterPro" id="IPR001881">
    <property type="entry name" value="EGF-like_Ca-bd_dom"/>
</dbReference>
<evidence type="ECO:0000256" key="8">
    <source>
        <dbReference type="SAM" id="SignalP"/>
    </source>
</evidence>
<evidence type="ECO:0000313" key="11">
    <source>
        <dbReference type="EMBL" id="CAF1435470.1"/>
    </source>
</evidence>
<feature type="domain" description="EGF-like" evidence="9">
    <location>
        <begin position="181"/>
        <end position="217"/>
    </location>
</feature>
<feature type="disulfide bond" evidence="6">
    <location>
        <begin position="207"/>
        <end position="216"/>
    </location>
</feature>
<dbReference type="Pfam" id="PF00008">
    <property type="entry name" value="EGF"/>
    <property type="match status" value="2"/>
</dbReference>
<evidence type="ECO:0000256" key="6">
    <source>
        <dbReference type="PROSITE-ProRule" id="PRU00076"/>
    </source>
</evidence>
<feature type="signal peptide" evidence="8">
    <location>
        <begin position="1"/>
        <end position="22"/>
    </location>
</feature>
<evidence type="ECO:0000256" key="4">
    <source>
        <dbReference type="ARBA" id="ARBA00023157"/>
    </source>
</evidence>
<dbReference type="EMBL" id="CAJNOR010003659">
    <property type="protein sequence ID" value="CAF1435470.1"/>
    <property type="molecule type" value="Genomic_DNA"/>
</dbReference>
<keyword evidence="12" id="KW-1185">Reference proteome</keyword>
<dbReference type="GO" id="GO:0005509">
    <property type="term" value="F:calcium ion binding"/>
    <property type="evidence" value="ECO:0007669"/>
    <property type="project" value="InterPro"/>
</dbReference>
<sequence>MVNRRILLLFIAVTLFITVLQAERARNDNLQDAEQEIDFTNHSEDDDVIETIKRFWKNKKTTTPKPSSDSISALITTTKPTSISKLSTSTKSSAFSGLFGNKGKTTSGSGLASSTSRSGTGRLTTAAPKDACGAINPCNNGGTCKTLSSGSYYCFCGPDHYGKRCENKFMFTGAANADRTRKDHCAEQPCRNGGECVGLRTTYYCRCKSPYYGIKCDKRLSKREEVDDESVLSDEQMNIYERELQDDNEDLRRAIANENLIENFE</sequence>
<reference evidence="11" key="1">
    <citation type="submission" date="2021-02" db="EMBL/GenBank/DDBJ databases">
        <authorList>
            <person name="Nowell W R."/>
        </authorList>
    </citation>
    <scope>NUCLEOTIDE SEQUENCE</scope>
</reference>
<keyword evidence="1 6" id="KW-0245">EGF-like domain</keyword>
<protein>
    <recommendedName>
        <fullName evidence="9">EGF-like domain-containing protein</fullName>
    </recommendedName>
</protein>
<dbReference type="PANTHER" id="PTHR12916:SF4">
    <property type="entry name" value="UNINFLATABLE, ISOFORM C"/>
    <property type="match status" value="1"/>
</dbReference>
<dbReference type="SMART" id="SM00179">
    <property type="entry name" value="EGF_CA"/>
    <property type="match status" value="2"/>
</dbReference>
<dbReference type="AlphaFoldDB" id="A0A815NEJ9"/>
<dbReference type="PROSITE" id="PS01186">
    <property type="entry name" value="EGF_2"/>
    <property type="match status" value="1"/>
</dbReference>
<keyword evidence="4 6" id="KW-1015">Disulfide bond</keyword>
<dbReference type="PROSITE" id="PS50026">
    <property type="entry name" value="EGF_3"/>
    <property type="match status" value="2"/>
</dbReference>
<evidence type="ECO:0000256" key="5">
    <source>
        <dbReference type="ARBA" id="ARBA00023180"/>
    </source>
</evidence>
<comment type="caution">
    <text evidence="11">The sequence shown here is derived from an EMBL/GenBank/DDBJ whole genome shotgun (WGS) entry which is preliminary data.</text>
</comment>
<dbReference type="Proteomes" id="UP000663828">
    <property type="component" value="Unassembled WGS sequence"/>
</dbReference>
<organism evidence="11 12">
    <name type="scientific">Adineta ricciae</name>
    <name type="common">Rotifer</name>
    <dbReference type="NCBI Taxonomy" id="249248"/>
    <lineage>
        <taxon>Eukaryota</taxon>
        <taxon>Metazoa</taxon>
        <taxon>Spiralia</taxon>
        <taxon>Gnathifera</taxon>
        <taxon>Rotifera</taxon>
        <taxon>Eurotatoria</taxon>
        <taxon>Bdelloidea</taxon>
        <taxon>Adinetida</taxon>
        <taxon>Adinetidae</taxon>
        <taxon>Adineta</taxon>
    </lineage>
</organism>
<dbReference type="PROSITE" id="PS00022">
    <property type="entry name" value="EGF_1"/>
    <property type="match status" value="2"/>
</dbReference>
<feature type="chain" id="PRO_5036412064" description="EGF-like domain-containing protein" evidence="8">
    <location>
        <begin position="23"/>
        <end position="265"/>
    </location>
</feature>
<name>A0A815NEJ9_ADIRI</name>